<dbReference type="Proteomes" id="UP000522262">
    <property type="component" value="Unassembled WGS sequence"/>
</dbReference>
<accession>A0A8H5MJW1</accession>
<sequence length="2173" mass="236557">MSYEWVVHSFHINVGAGDSAIHIRAKASFATPTASPTYEYDRVVLIDGGDGNDAGCNRIQQLLVGLPSLYTNRPMAPMLPLDAIVFTHWDTDHWKGIHDLMKQNQKKYGNIPFLKPKDKDLTTIYAPDDNFPNQCEFTLENGAPPTITLGKSKNCAKFYHGKTLIGADFFEDFVPGNKTLPDGGAKGLYSTKEKGYKKPAMFCVACNNVTISNHQISLIDSPITVTNMRSIANIIVWPEGKVSHYFAGDLNWANESDIVDWIGKDVTIPNVKLSHHGAKSSTPLNMLVQYKPTNVIISAGHRHGHPSPETVLYLIGYFDSLANSEPSLDVSRCLWVTQYPHWMCVDAHYDYLMFHRFSTQPFFQIPSGQTGKAAKILKYQHEVAQLFNQGASKLRDNAWTELQLWAKDYAQNNKVSRTKAFNFIALKLSARYKQFSEIGANTAPGLSATGTGAANRPGDEVWFIGVLQADPVSKHFKATNWVYHIKQSQTLMIDAVPQRGQKRRKKEEEAGPISSRTRLKQPKLQGINQFANLAKIVLNGAQISPASLSTLASAVGGNDTDDEEILFENPEIDPGQISNKIVWALCCSDFLESNPLYIPPSLTPLPVGHAWDSFVATLPHGIIGFDITGPPSTQKPFILPVHTSEDAWFSWMRRWMGVKSIVGVFDEDPTKNAGTAKGIPSSLQLSLLNGVTFSTLDLNDAVGLDPKTTTLPRLGTFPDTGMIGFGLSPNTTSWAGTGSNIMKTLGEHLGWDSTLDKSPQSLLAGLVSKSTWHLKQTQKVGQRGSAIWHTPFLGDLTTIRLEFELGDEIDHFRDSFNGILGKIGDSVSLADLGMTLKWYSSRATTQGDEKKTEVAVQGFARIWLHSKLTLSNSADSIDIEIDVLRDDDDPAITLRCGPNLLTIGKLFNKLGGIIGLPETSDIRASIPGDFFPGITFRRAVLPYDGNDTSFTPKSLALEFEAGFHAKGDDDSLVSANICIAYQPGPPSQLRFRASLWTPNLSPLVERLPYQLLPAYELCDDYGPQPKAASSISLLKLIPGFEVAQPPAGIPTDVTALGFAYEDKTVSIWGTLENCTLPGGRLPTISLGQVSINGTCGPRGKTLSLQLAVQISPPDNLIDLDSTLGPSLLTGIFSYDSVNGWDIEADVADLSLAHIWQFFDSSQQTALVKVMGSIMVRNLSIRYKMQKSASVTIAQKAAELQIKGDVKIGLGGDESRPPHLLFEYDYPLDGQWKMKLSFQETVSRDITIKSLLGTLSPDDVLLKSIIEQVGSLVLVRKGTSSELAIQVSPEGQGPKKTMNLRAELHIDRFVFTYCQYTSTEENGVLKRFLLISLNQFEIPMPNIPVLKQFKSPFDSLYILWTDSDIKKSDLASLDPSLATAMATDSTMNDEDEEAFKAGFHTGIMSNGEVLLNHTFGQQTTEKTAPNAKDNAWFDPAVLPPERKVDTTSNTSTVKFEKRLGPLTISNIGLKFESGNIVVVLDATLKVGPVEMKIMDFGLGLKLSDLSKDTFTFVPSLSGFGLAIDSPPLDLAGALIKRDNFYMGGVMAAFKPYIFQAVGAYGTSKTSNGEEIKTAFVILALGGPLLNINGIEISDVTAGFGYNSDLRFPDPTTVSSFPLIAMGQPPAPLDPLQIFTELAETTWITPVADSFWVGAGLRGSAFNILDAKIAAVFKIQDGALSHIGVFADCKAQMPRSDATKLFASVELGITTVFDLVNGSMLVSGCLSPSSYVIDSSCHLTGGFAAGTWFDPSPYAGDWVFALGGYHPKYTPPAYYPREIPQIGISWQVSDQIFAKASAYFAITPKTCMGGASMIATCDACGLHASFSALIDFLMNFDPFHYVLEVSIDISVSWSKYVLFVWVSFGFDITASLYMCGPPVYGTFTIKVPIKNVTVTFGDSNGQNAPGKVSLDTFRGMLQQNGQGAKEEVKISCGSGLSSKDDITGHWTVRAGTFTFDVRSNMATTQAYLDGTAVGAANKVYAKPMQLTESSNGLKADLTITVTGMGSDDQYRSDVISGNLPAALWSPYDSTKDPSVSNADKSALLDGSASIISSTYGLSVRTPRPHLSKDEIKPFKISNVIFPIILDTGATSAPVPSCPVQDGSWEGKEAAGKTIAQKRETVQSIWKDANTRREGFATAWVEAMDWTEFTAVTQTPDRLIKGFDKLVRGTPLISCG</sequence>
<evidence type="ECO:0000313" key="3">
    <source>
        <dbReference type="EMBL" id="KAF5531684.1"/>
    </source>
</evidence>
<gene>
    <name evidence="3" type="ORF">FMEXI_12830</name>
</gene>
<dbReference type="InterPro" id="IPR046538">
    <property type="entry name" value="DUF6603"/>
</dbReference>
<evidence type="ECO:0000313" key="4">
    <source>
        <dbReference type="Proteomes" id="UP000522262"/>
    </source>
</evidence>
<protein>
    <recommendedName>
        <fullName evidence="2">DUF6603 domain-containing protein</fullName>
    </recommendedName>
</protein>
<dbReference type="PANTHER" id="PTHR30619:SF1">
    <property type="entry name" value="RECOMBINATION PROTEIN 2"/>
    <property type="match status" value="1"/>
</dbReference>
<dbReference type="SUPFAM" id="SSF56281">
    <property type="entry name" value="Metallo-hydrolase/oxidoreductase"/>
    <property type="match status" value="1"/>
</dbReference>
<dbReference type="EMBL" id="JAAOAM010000392">
    <property type="protein sequence ID" value="KAF5531684.1"/>
    <property type="molecule type" value="Genomic_DNA"/>
</dbReference>
<keyword evidence="4" id="KW-1185">Reference proteome</keyword>
<dbReference type="Gene3D" id="3.60.15.10">
    <property type="entry name" value="Ribonuclease Z/Hydroxyacylglutathione hydrolase-like"/>
    <property type="match status" value="1"/>
</dbReference>
<dbReference type="Pfam" id="PF20248">
    <property type="entry name" value="DUF6603"/>
    <property type="match status" value="1"/>
</dbReference>
<organism evidence="3 4">
    <name type="scientific">Fusarium mexicanum</name>
    <dbReference type="NCBI Taxonomy" id="751941"/>
    <lineage>
        <taxon>Eukaryota</taxon>
        <taxon>Fungi</taxon>
        <taxon>Dikarya</taxon>
        <taxon>Ascomycota</taxon>
        <taxon>Pezizomycotina</taxon>
        <taxon>Sordariomycetes</taxon>
        <taxon>Hypocreomycetidae</taxon>
        <taxon>Hypocreales</taxon>
        <taxon>Nectriaceae</taxon>
        <taxon>Fusarium</taxon>
        <taxon>Fusarium fujikuroi species complex</taxon>
    </lineage>
</organism>
<evidence type="ECO:0000259" key="2">
    <source>
        <dbReference type="Pfam" id="PF20248"/>
    </source>
</evidence>
<proteinExistence type="predicted"/>
<dbReference type="InterPro" id="IPR052159">
    <property type="entry name" value="Competence_DNA_uptake"/>
</dbReference>
<feature type="region of interest" description="Disordered" evidence="1">
    <location>
        <begin position="498"/>
        <end position="518"/>
    </location>
</feature>
<reference evidence="3 4" key="1">
    <citation type="submission" date="2020-05" db="EMBL/GenBank/DDBJ databases">
        <title>Identification and distribution of gene clusters putatively required for synthesis of sphingolipid metabolism inhibitors in phylogenetically diverse species of the filamentous fungus Fusarium.</title>
        <authorList>
            <person name="Kim H.-S."/>
            <person name="Busman M."/>
            <person name="Brown D.W."/>
            <person name="Divon H."/>
            <person name="Uhlig S."/>
            <person name="Proctor R.H."/>
        </authorList>
    </citation>
    <scope>NUCLEOTIDE SEQUENCE [LARGE SCALE GENOMIC DNA]</scope>
    <source>
        <strain evidence="3 4">NRRL 53147</strain>
    </source>
</reference>
<name>A0A8H5MJW1_9HYPO</name>
<dbReference type="PANTHER" id="PTHR30619">
    <property type="entry name" value="DNA INTERNALIZATION/COMPETENCE PROTEIN COMEC/REC2"/>
    <property type="match status" value="1"/>
</dbReference>
<evidence type="ECO:0000256" key="1">
    <source>
        <dbReference type="SAM" id="MobiDB-lite"/>
    </source>
</evidence>
<comment type="caution">
    <text evidence="3">The sequence shown here is derived from an EMBL/GenBank/DDBJ whole genome shotgun (WGS) entry which is preliminary data.</text>
</comment>
<feature type="domain" description="DUF6603" evidence="2">
    <location>
        <begin position="1455"/>
        <end position="1955"/>
    </location>
</feature>
<dbReference type="InterPro" id="IPR036866">
    <property type="entry name" value="RibonucZ/Hydroxyglut_hydro"/>
</dbReference>